<gene>
    <name evidence="2" type="ORF">U732_1073</name>
</gene>
<keyword evidence="3" id="KW-1185">Reference proteome</keyword>
<keyword evidence="1" id="KW-0812">Transmembrane</keyword>
<feature type="transmembrane region" description="Helical" evidence="1">
    <location>
        <begin position="12"/>
        <end position="31"/>
    </location>
</feature>
<protein>
    <submittedName>
        <fullName evidence="2">Putative membrane protein</fullName>
    </submittedName>
</protein>
<comment type="caution">
    <text evidence="2">The sequence shown here is derived from an EMBL/GenBank/DDBJ whole genome shotgun (WGS) entry which is preliminary data.</text>
</comment>
<accession>A0A0C1R8N4</accession>
<keyword evidence="1" id="KW-0472">Membrane</keyword>
<evidence type="ECO:0000313" key="3">
    <source>
        <dbReference type="Proteomes" id="UP000031366"/>
    </source>
</evidence>
<dbReference type="Proteomes" id="UP000031366">
    <property type="component" value="Unassembled WGS sequence"/>
</dbReference>
<reference evidence="2 3" key="1">
    <citation type="journal article" date="2015" name="Infect. Genet. Evol.">
        <title>Genomic sequences of six botulinum neurotoxin-producing strains representing three clostridial species illustrate the mobility and diversity of botulinum neurotoxin genes.</title>
        <authorList>
            <person name="Smith T.J."/>
            <person name="Hill K.K."/>
            <person name="Xie G."/>
            <person name="Foley B.T."/>
            <person name="Williamson C.H."/>
            <person name="Foster J.T."/>
            <person name="Johnson S.L."/>
            <person name="Chertkov O."/>
            <person name="Teshima H."/>
            <person name="Gibbons H.S."/>
            <person name="Johnsky L.A."/>
            <person name="Karavis M.A."/>
            <person name="Smith L.A."/>
        </authorList>
    </citation>
    <scope>NUCLEOTIDE SEQUENCE [LARGE SCALE GENOMIC DNA]</scope>
    <source>
        <strain evidence="2 3">CDC 2741</strain>
    </source>
</reference>
<dbReference type="AlphaFoldDB" id="A0A0C1R8N4"/>
<name>A0A0C1R8N4_9CLOT</name>
<dbReference type="EMBL" id="AYSO01000015">
    <property type="protein sequence ID" value="KIE46886.1"/>
    <property type="molecule type" value="Genomic_DNA"/>
</dbReference>
<evidence type="ECO:0000313" key="2">
    <source>
        <dbReference type="EMBL" id="KIE46886.1"/>
    </source>
</evidence>
<evidence type="ECO:0000256" key="1">
    <source>
        <dbReference type="SAM" id="Phobius"/>
    </source>
</evidence>
<sequence length="33" mass="3740">MKKKKREKIAKILAAVISMFMLLGIILPLIITN</sequence>
<organism evidence="2 3">
    <name type="scientific">Clostridium argentinense CDC 2741</name>
    <dbReference type="NCBI Taxonomy" id="1418104"/>
    <lineage>
        <taxon>Bacteria</taxon>
        <taxon>Bacillati</taxon>
        <taxon>Bacillota</taxon>
        <taxon>Clostridia</taxon>
        <taxon>Eubacteriales</taxon>
        <taxon>Clostridiaceae</taxon>
        <taxon>Clostridium</taxon>
    </lineage>
</organism>
<keyword evidence="1" id="KW-1133">Transmembrane helix</keyword>
<proteinExistence type="predicted"/>